<organism evidence="2 3">
    <name type="scientific">Petrolisthes cinctipes</name>
    <name type="common">Flat porcelain crab</name>
    <dbReference type="NCBI Taxonomy" id="88211"/>
    <lineage>
        <taxon>Eukaryota</taxon>
        <taxon>Metazoa</taxon>
        <taxon>Ecdysozoa</taxon>
        <taxon>Arthropoda</taxon>
        <taxon>Crustacea</taxon>
        <taxon>Multicrustacea</taxon>
        <taxon>Malacostraca</taxon>
        <taxon>Eumalacostraca</taxon>
        <taxon>Eucarida</taxon>
        <taxon>Decapoda</taxon>
        <taxon>Pleocyemata</taxon>
        <taxon>Anomura</taxon>
        <taxon>Galatheoidea</taxon>
        <taxon>Porcellanidae</taxon>
        <taxon>Petrolisthes</taxon>
    </lineage>
</organism>
<evidence type="ECO:0000313" key="3">
    <source>
        <dbReference type="Proteomes" id="UP001286313"/>
    </source>
</evidence>
<accession>A0AAE1K9W0</accession>
<feature type="compositionally biased region" description="Polar residues" evidence="1">
    <location>
        <begin position="221"/>
        <end position="233"/>
    </location>
</feature>
<gene>
    <name evidence="2" type="ORF">Pcinc_026717</name>
</gene>
<evidence type="ECO:0000256" key="1">
    <source>
        <dbReference type="SAM" id="MobiDB-lite"/>
    </source>
</evidence>
<feature type="compositionally biased region" description="Basic and acidic residues" evidence="1">
    <location>
        <begin position="178"/>
        <end position="191"/>
    </location>
</feature>
<feature type="compositionally biased region" description="Low complexity" evidence="1">
    <location>
        <begin position="350"/>
        <end position="362"/>
    </location>
</feature>
<feature type="region of interest" description="Disordered" evidence="1">
    <location>
        <begin position="266"/>
        <end position="369"/>
    </location>
</feature>
<name>A0AAE1K9W0_PETCI</name>
<feature type="compositionally biased region" description="Low complexity" evidence="1">
    <location>
        <begin position="142"/>
        <end position="155"/>
    </location>
</feature>
<feature type="compositionally biased region" description="Low complexity" evidence="1">
    <location>
        <begin position="311"/>
        <end position="323"/>
    </location>
</feature>
<dbReference type="AlphaFoldDB" id="A0AAE1K9W0"/>
<proteinExistence type="predicted"/>
<dbReference type="Proteomes" id="UP001286313">
    <property type="component" value="Unassembled WGS sequence"/>
</dbReference>
<keyword evidence="3" id="KW-1185">Reference proteome</keyword>
<evidence type="ECO:0000313" key="2">
    <source>
        <dbReference type="EMBL" id="KAK3867847.1"/>
    </source>
</evidence>
<feature type="region of interest" description="Disordered" evidence="1">
    <location>
        <begin position="208"/>
        <end position="233"/>
    </location>
</feature>
<protein>
    <submittedName>
        <fullName evidence="2">Uncharacterized protein</fullName>
    </submittedName>
</protein>
<sequence length="398" mass="43298">MTLPTSPPPPSPTPSAATLTGAETTVVAAVPAVVVVPASSDLTSAATSGHGAGGGGGKQGGGKFFMYAHQPSKKEYEFGFKRGNNYHTIERYEKAGPQHNFKTKVRWEDSKGGHGEHYWDYNHAPKYKDHGGYHSQPVPDYAPAASANTATASAPDTQPQPSPTYRHRKQPRTNNKNNNKDEVKKAEEQDRKKKYQYYNEKQTFEYQMSTSDPHLQHEAQQESPSTFPHLQQESPSTFPHLLGYNPYLPPEIAKEPFFTQDAASAFSTGSSTLSPKRVTPRTTASIPRPPPQVSAATVSEPQYSRFDPQYTATTTSTGTTATSPFGRRHARVGPSATKRTLKNGQDVKTKAVATTTTTTTTSPLPPLNPSGLSFDAETGHVYNEGTGVWYSLVPMKQA</sequence>
<dbReference type="EMBL" id="JAWQEG010003117">
    <property type="protein sequence ID" value="KAK3867847.1"/>
    <property type="molecule type" value="Genomic_DNA"/>
</dbReference>
<feature type="compositionally biased region" description="Polar residues" evidence="1">
    <location>
        <begin position="266"/>
        <end position="285"/>
    </location>
</feature>
<comment type="caution">
    <text evidence="2">The sequence shown here is derived from an EMBL/GenBank/DDBJ whole genome shotgun (WGS) entry which is preliminary data.</text>
</comment>
<reference evidence="2" key="1">
    <citation type="submission" date="2023-10" db="EMBL/GenBank/DDBJ databases">
        <title>Genome assemblies of two species of porcelain crab, Petrolisthes cinctipes and Petrolisthes manimaculis (Anomura: Porcellanidae).</title>
        <authorList>
            <person name="Angst P."/>
        </authorList>
    </citation>
    <scope>NUCLEOTIDE SEQUENCE</scope>
    <source>
        <strain evidence="2">PB745_01</strain>
        <tissue evidence="2">Gill</tissue>
    </source>
</reference>
<feature type="region of interest" description="Disordered" evidence="1">
    <location>
        <begin position="130"/>
        <end position="193"/>
    </location>
</feature>